<sequence length="148" mass="16438">MGGEVSEEGRALAEKVDRLFRVVHPEGRGPYSLREVARGIADMGGPTMSPSFLHQLRNGQRDNPGIKYLKAIADFFGVPPSYFFDGEEGRRVDAELSLLESMRDNQVRSVALRASGLSSETLRTVQAFIERARELEGLNENGQSREEV</sequence>
<gene>
    <name evidence="2" type="ORF">ACFSJS_09215</name>
</gene>
<accession>A0ABW4PGI8</accession>
<dbReference type="Proteomes" id="UP001597365">
    <property type="component" value="Unassembled WGS sequence"/>
</dbReference>
<dbReference type="Gene3D" id="1.10.260.40">
    <property type="entry name" value="lambda repressor-like DNA-binding domains"/>
    <property type="match status" value="1"/>
</dbReference>
<comment type="caution">
    <text evidence="2">The sequence shown here is derived from an EMBL/GenBank/DDBJ whole genome shotgun (WGS) entry which is preliminary data.</text>
</comment>
<evidence type="ECO:0000313" key="3">
    <source>
        <dbReference type="Proteomes" id="UP001597365"/>
    </source>
</evidence>
<name>A0ABW4PGI8_9ACTN</name>
<evidence type="ECO:0000259" key="1">
    <source>
        <dbReference type="PROSITE" id="PS50943"/>
    </source>
</evidence>
<dbReference type="InterPro" id="IPR001387">
    <property type="entry name" value="Cro/C1-type_HTH"/>
</dbReference>
<dbReference type="EMBL" id="JBHUFU010000004">
    <property type="protein sequence ID" value="MFD1829843.1"/>
    <property type="molecule type" value="Genomic_DNA"/>
</dbReference>
<keyword evidence="3" id="KW-1185">Reference proteome</keyword>
<dbReference type="InterPro" id="IPR010982">
    <property type="entry name" value="Lambda_DNA-bd_dom_sf"/>
</dbReference>
<dbReference type="SUPFAM" id="SSF47413">
    <property type="entry name" value="lambda repressor-like DNA-binding domains"/>
    <property type="match status" value="1"/>
</dbReference>
<dbReference type="CDD" id="cd00093">
    <property type="entry name" value="HTH_XRE"/>
    <property type="match status" value="1"/>
</dbReference>
<feature type="domain" description="HTH cro/C1-type" evidence="1">
    <location>
        <begin position="48"/>
        <end position="83"/>
    </location>
</feature>
<protein>
    <submittedName>
        <fullName evidence="2">Helix-turn-helix domain-containing protein</fullName>
    </submittedName>
</protein>
<proteinExistence type="predicted"/>
<dbReference type="PROSITE" id="PS50943">
    <property type="entry name" value="HTH_CROC1"/>
    <property type="match status" value="1"/>
</dbReference>
<organism evidence="2 3">
    <name type="scientific">Streptomyces desertarenae</name>
    <dbReference type="NCBI Taxonomy" id="2666184"/>
    <lineage>
        <taxon>Bacteria</taxon>
        <taxon>Bacillati</taxon>
        <taxon>Actinomycetota</taxon>
        <taxon>Actinomycetes</taxon>
        <taxon>Kitasatosporales</taxon>
        <taxon>Streptomycetaceae</taxon>
        <taxon>Streptomyces</taxon>
    </lineage>
</organism>
<evidence type="ECO:0000313" key="2">
    <source>
        <dbReference type="EMBL" id="MFD1829843.1"/>
    </source>
</evidence>
<dbReference type="RefSeq" id="WP_380898785.1">
    <property type="nucleotide sequence ID" value="NZ_JBHUFU010000004.1"/>
</dbReference>
<reference evidence="3" key="1">
    <citation type="journal article" date="2019" name="Int. J. Syst. Evol. Microbiol.">
        <title>The Global Catalogue of Microorganisms (GCM) 10K type strain sequencing project: providing services to taxonomists for standard genome sequencing and annotation.</title>
        <authorList>
            <consortium name="The Broad Institute Genomics Platform"/>
            <consortium name="The Broad Institute Genome Sequencing Center for Infectious Disease"/>
            <person name="Wu L."/>
            <person name="Ma J."/>
        </authorList>
    </citation>
    <scope>NUCLEOTIDE SEQUENCE [LARGE SCALE GENOMIC DNA]</scope>
    <source>
        <strain evidence="3">CGMCC 4.7455</strain>
    </source>
</reference>
<dbReference type="Pfam" id="PF01381">
    <property type="entry name" value="HTH_3"/>
    <property type="match status" value="1"/>
</dbReference>